<organism evidence="1 2">
    <name type="scientific">Streptomyces canus</name>
    <dbReference type="NCBI Taxonomy" id="58343"/>
    <lineage>
        <taxon>Bacteria</taxon>
        <taxon>Bacillati</taxon>
        <taxon>Actinomycetota</taxon>
        <taxon>Actinomycetes</taxon>
        <taxon>Kitasatosporales</taxon>
        <taxon>Streptomycetaceae</taxon>
        <taxon>Streptomyces</taxon>
        <taxon>Streptomyces aurantiacus group</taxon>
    </lineage>
</organism>
<evidence type="ECO:0000313" key="2">
    <source>
        <dbReference type="Proteomes" id="UP001234216"/>
    </source>
</evidence>
<protein>
    <submittedName>
        <fullName evidence="1">Uncharacterized protein</fullName>
    </submittedName>
</protein>
<dbReference type="AlphaFoldDB" id="A0AAW8F3F0"/>
<gene>
    <name evidence="1" type="ORF">QFZ22_000596</name>
</gene>
<proteinExistence type="predicted"/>
<dbReference type="EMBL" id="JAUSZV010000004">
    <property type="protein sequence ID" value="MDQ0904611.1"/>
    <property type="molecule type" value="Genomic_DNA"/>
</dbReference>
<dbReference type="Proteomes" id="UP001234216">
    <property type="component" value="Unassembled WGS sequence"/>
</dbReference>
<dbReference type="Pfam" id="PF19746">
    <property type="entry name" value="DUF6233"/>
    <property type="match status" value="1"/>
</dbReference>
<comment type="caution">
    <text evidence="1">The sequence shown here is derived from an EMBL/GenBank/DDBJ whole genome shotgun (WGS) entry which is preliminary data.</text>
</comment>
<evidence type="ECO:0000313" key="1">
    <source>
        <dbReference type="EMBL" id="MDQ0904611.1"/>
    </source>
</evidence>
<dbReference type="InterPro" id="IPR046200">
    <property type="entry name" value="DUF6233"/>
</dbReference>
<accession>A0AAW8F3F0</accession>
<dbReference type="RefSeq" id="WP_306972189.1">
    <property type="nucleotide sequence ID" value="NZ_JAUSZV010000004.1"/>
</dbReference>
<reference evidence="1" key="1">
    <citation type="submission" date="2023-07" db="EMBL/GenBank/DDBJ databases">
        <title>Comparative genomics of wheat-associated soil bacteria to identify genetic determinants of phenazine resistance.</title>
        <authorList>
            <person name="Mouncey N."/>
        </authorList>
    </citation>
    <scope>NUCLEOTIDE SEQUENCE</scope>
    <source>
        <strain evidence="1">V4I22</strain>
    </source>
</reference>
<name>A0AAW8F3F0_9ACTN</name>
<sequence length="114" mass="12275">MQAPAHVKRVEGVSYDDVPTTYLKTPPSRSVREVLGPRRPTGWVLQKLDAPGPDRGVLHAPDCDEAPEGTPVLELERALDAAEKAGVRLCSLCGAAQELEPLLSGFDRGFDPES</sequence>